<sequence length="216" mass="23061">MQTGDSHFAQVAVDHGLAELSAHRDSPGWFAVVGQYGDVLLRSGSYAEARRLAVDTAAALARTAPDQHTALLRLHLIGAEAAAVLKDHRDAHASLDKAREAVPADLWPGVVDIAGVRVELALGRVDQALRLAGGIEGVPTMCRMTQSAHYLTLAEAHLANRDLIATTFALMQAERVCAEDIRFAVAAREIVTEALTHNSASVRHELSVLAERAGIL</sequence>
<evidence type="ECO:0000313" key="1">
    <source>
        <dbReference type="EMBL" id="MFC7615518.1"/>
    </source>
</evidence>
<dbReference type="SUPFAM" id="SSF48452">
    <property type="entry name" value="TPR-like"/>
    <property type="match status" value="1"/>
</dbReference>
<evidence type="ECO:0000313" key="2">
    <source>
        <dbReference type="Proteomes" id="UP001596512"/>
    </source>
</evidence>
<keyword evidence="2" id="KW-1185">Reference proteome</keyword>
<protein>
    <recommendedName>
        <fullName evidence="3">Tetratricopeptide repeat-containing protein</fullName>
    </recommendedName>
</protein>
<dbReference type="Proteomes" id="UP001596512">
    <property type="component" value="Unassembled WGS sequence"/>
</dbReference>
<proteinExistence type="predicted"/>
<accession>A0ABW2TQK3</accession>
<dbReference type="EMBL" id="JBHTEY010000004">
    <property type="protein sequence ID" value="MFC7615518.1"/>
    <property type="molecule type" value="Genomic_DNA"/>
</dbReference>
<evidence type="ECO:0008006" key="3">
    <source>
        <dbReference type="Google" id="ProtNLM"/>
    </source>
</evidence>
<name>A0ABW2TQK3_9PSEU</name>
<organism evidence="1 2">
    <name type="scientific">Actinokineospora soli</name>
    <dbReference type="NCBI Taxonomy" id="1048753"/>
    <lineage>
        <taxon>Bacteria</taxon>
        <taxon>Bacillati</taxon>
        <taxon>Actinomycetota</taxon>
        <taxon>Actinomycetes</taxon>
        <taxon>Pseudonocardiales</taxon>
        <taxon>Pseudonocardiaceae</taxon>
        <taxon>Actinokineospora</taxon>
    </lineage>
</organism>
<dbReference type="InterPro" id="IPR011990">
    <property type="entry name" value="TPR-like_helical_dom_sf"/>
</dbReference>
<gene>
    <name evidence="1" type="ORF">ACFQV2_20470</name>
</gene>
<comment type="caution">
    <text evidence="1">The sequence shown here is derived from an EMBL/GenBank/DDBJ whole genome shotgun (WGS) entry which is preliminary data.</text>
</comment>
<reference evidence="2" key="1">
    <citation type="journal article" date="2019" name="Int. J. Syst. Evol. Microbiol.">
        <title>The Global Catalogue of Microorganisms (GCM) 10K type strain sequencing project: providing services to taxonomists for standard genome sequencing and annotation.</title>
        <authorList>
            <consortium name="The Broad Institute Genomics Platform"/>
            <consortium name="The Broad Institute Genome Sequencing Center for Infectious Disease"/>
            <person name="Wu L."/>
            <person name="Ma J."/>
        </authorList>
    </citation>
    <scope>NUCLEOTIDE SEQUENCE [LARGE SCALE GENOMIC DNA]</scope>
    <source>
        <strain evidence="2">JCM 17695</strain>
    </source>
</reference>